<dbReference type="Gene3D" id="3.40.390.10">
    <property type="entry name" value="Collagenase (Catalytic Domain)"/>
    <property type="match status" value="1"/>
</dbReference>
<dbReference type="AlphaFoldDB" id="A0A439CPE6"/>
<evidence type="ECO:0000256" key="1">
    <source>
        <dbReference type="SAM" id="SignalP"/>
    </source>
</evidence>
<sequence>MSQHWLRAVGLGLLLSLTVVHAAPADGDGVSAWNTLGTSLVDFKGCKSDKDNNQKEFIKQAYKEAHRIVDVDGVKANIHWDSEAAVEFFGPQQFNKDQQAQIQSVLANIETVQTGYWFNPFGHSLQVRCDNPKNNCVGGVSAYTINPSGKEKPYVNFCPSFFRQYTLDGVVNAYKDEKNPDVKWNVDNYQNRGLIFLHELFHVDIAANSEKGMPNPKIYDIRIRYDDKDREPRGPLKAYEARYAKLLARFIPRTKGKNPTSTGFWVQRNVDNFSRFAMAKYLEDKIGGYPFLPLIYDTNVQPLYPDPRPGKTSFVGFQAGNDSDVRLDVDTSDVDALEGETDVDLTHTTDEIFEIGEPIAFDEYPESYKAAYAGWMDLLQGKSDGTCKVQVEEIWTCEDSASNLYASVEVRDASGNIIYTTPGSASSPGQPINDGHPLEISASGMDQTLTLIGEHTNDYIQFYYGSASWTSSDTEGDASCKLVGNDWDKNGPQGCPNGMAARAAEGKPSKDLCLAMSDSVKLREFKMLTTWRMLESTSALAVDD</sequence>
<keyword evidence="3" id="KW-1185">Reference proteome</keyword>
<dbReference type="STRING" id="363999.A0A439CPE6"/>
<comment type="caution">
    <text evidence="2">The sequence shown here is derived from an EMBL/GenBank/DDBJ whole genome shotgun (WGS) entry which is preliminary data.</text>
</comment>
<proteinExistence type="predicted"/>
<name>A0A439CPE6_9PEZI</name>
<reference evidence="2 3" key="1">
    <citation type="submission" date="2018-12" db="EMBL/GenBank/DDBJ databases">
        <title>Draft genome sequence of Xylaria grammica IHI A82.</title>
        <authorList>
            <person name="Buettner E."/>
            <person name="Kellner H."/>
        </authorList>
    </citation>
    <scope>NUCLEOTIDE SEQUENCE [LARGE SCALE GENOMIC DNA]</scope>
    <source>
        <strain evidence="2 3">IHI A82</strain>
    </source>
</reference>
<dbReference type="GO" id="GO:0008237">
    <property type="term" value="F:metallopeptidase activity"/>
    <property type="evidence" value="ECO:0007669"/>
    <property type="project" value="InterPro"/>
</dbReference>
<protein>
    <recommendedName>
        <fullName evidence="4">Lysine-specific metallo-endopeptidase domain-containing protein</fullName>
    </recommendedName>
</protein>
<dbReference type="EMBL" id="RYZI01000649">
    <property type="protein sequence ID" value="RWA04024.1"/>
    <property type="molecule type" value="Genomic_DNA"/>
</dbReference>
<dbReference type="Proteomes" id="UP000286045">
    <property type="component" value="Unassembled WGS sequence"/>
</dbReference>
<gene>
    <name evidence="2" type="ORF">EKO27_g11085</name>
</gene>
<dbReference type="InterPro" id="IPR024079">
    <property type="entry name" value="MetalloPept_cat_dom_sf"/>
</dbReference>
<evidence type="ECO:0000313" key="2">
    <source>
        <dbReference type="EMBL" id="RWA04024.1"/>
    </source>
</evidence>
<feature type="chain" id="PRO_5019494209" description="Lysine-specific metallo-endopeptidase domain-containing protein" evidence="1">
    <location>
        <begin position="23"/>
        <end position="544"/>
    </location>
</feature>
<dbReference type="SUPFAM" id="SSF55486">
    <property type="entry name" value="Metalloproteases ('zincins'), catalytic domain"/>
    <property type="match status" value="1"/>
</dbReference>
<feature type="signal peptide" evidence="1">
    <location>
        <begin position="1"/>
        <end position="22"/>
    </location>
</feature>
<accession>A0A439CPE6</accession>
<keyword evidence="1" id="KW-0732">Signal</keyword>
<organism evidence="2 3">
    <name type="scientific">Xylaria grammica</name>
    <dbReference type="NCBI Taxonomy" id="363999"/>
    <lineage>
        <taxon>Eukaryota</taxon>
        <taxon>Fungi</taxon>
        <taxon>Dikarya</taxon>
        <taxon>Ascomycota</taxon>
        <taxon>Pezizomycotina</taxon>
        <taxon>Sordariomycetes</taxon>
        <taxon>Xylariomycetidae</taxon>
        <taxon>Xylariales</taxon>
        <taxon>Xylariaceae</taxon>
        <taxon>Xylaria</taxon>
    </lineage>
</organism>
<evidence type="ECO:0000313" key="3">
    <source>
        <dbReference type="Proteomes" id="UP000286045"/>
    </source>
</evidence>
<evidence type="ECO:0008006" key="4">
    <source>
        <dbReference type="Google" id="ProtNLM"/>
    </source>
</evidence>